<protein>
    <recommendedName>
        <fullName evidence="3">Alpha-L-glutamate ligase-related protein ATP-grasp domain-containing protein</fullName>
    </recommendedName>
</protein>
<accession>A0A4D9CWA3</accession>
<dbReference type="Proteomes" id="UP000355283">
    <property type="component" value="Unassembled WGS sequence"/>
</dbReference>
<dbReference type="OrthoDB" id="35279at2759"/>
<evidence type="ECO:0000313" key="1">
    <source>
        <dbReference type="EMBL" id="TFJ83522.1"/>
    </source>
</evidence>
<gene>
    <name evidence="1" type="ORF">NSK_005169</name>
</gene>
<evidence type="ECO:0000313" key="2">
    <source>
        <dbReference type="Proteomes" id="UP000355283"/>
    </source>
</evidence>
<keyword evidence="2" id="KW-1185">Reference proteome</keyword>
<evidence type="ECO:0008006" key="3">
    <source>
        <dbReference type="Google" id="ProtNLM"/>
    </source>
</evidence>
<sequence length="437" mass="48915">MWALLLTLATYWRALFYFWWSNGDFIGCPLLKGEVNLAAKIHVYGIWLDLYLWALPHYRAPSYRHDLLANLRNVALPGTGIPLSTFCVAKPVACVFFLFLYPLAAMAGAVNVARTARGLRGKYTALAAAFHEHLLAPQDWFSYWRLNSRMAAYHQVLTGSPGYAQEDKWTFLREGARLGVPVSPVLEHASIVVKNKNEEGGLGIYFYRNALAGGDWIIQERLENSDYLRQHLLPPGAPLSTLRVITASRGGLTPADPRLGQTPTDEGFSALPLDHIQALSCVFRAGRAGAATDHASILFDVDAETGRIREGSTNAHWYQLGLRSLPRTPWRSRYRTAAHPDAPARPLTGLQIPDMGGIRRLVRRAHFLMLPDVPLVGWDVALTTKGLVLLEVNLSCNFFRGTFQKDPYFRFCRDYLNVLQKLREENGGAERRGKKSA</sequence>
<dbReference type="AlphaFoldDB" id="A0A4D9CWA3"/>
<dbReference type="EMBL" id="SDOX01000027">
    <property type="protein sequence ID" value="TFJ83522.1"/>
    <property type="molecule type" value="Genomic_DNA"/>
</dbReference>
<organism evidence="1 2">
    <name type="scientific">Nannochloropsis salina CCMP1776</name>
    <dbReference type="NCBI Taxonomy" id="1027361"/>
    <lineage>
        <taxon>Eukaryota</taxon>
        <taxon>Sar</taxon>
        <taxon>Stramenopiles</taxon>
        <taxon>Ochrophyta</taxon>
        <taxon>Eustigmatophyceae</taxon>
        <taxon>Eustigmatales</taxon>
        <taxon>Monodopsidaceae</taxon>
        <taxon>Microchloropsis</taxon>
        <taxon>Microchloropsis salina</taxon>
    </lineage>
</organism>
<reference evidence="1 2" key="1">
    <citation type="submission" date="2019-01" db="EMBL/GenBank/DDBJ databases">
        <title>Nuclear Genome Assembly of the Microalgal Biofuel strain Nannochloropsis salina CCMP1776.</title>
        <authorList>
            <person name="Hovde B."/>
        </authorList>
    </citation>
    <scope>NUCLEOTIDE SEQUENCE [LARGE SCALE GENOMIC DNA]</scope>
    <source>
        <strain evidence="1 2">CCMP1776</strain>
    </source>
</reference>
<proteinExistence type="predicted"/>
<name>A0A4D9CWA3_9STRA</name>
<comment type="caution">
    <text evidence="1">The sequence shown here is derived from an EMBL/GenBank/DDBJ whole genome shotgun (WGS) entry which is preliminary data.</text>
</comment>